<dbReference type="InterPro" id="IPR013320">
    <property type="entry name" value="ConA-like_dom_sf"/>
</dbReference>
<gene>
    <name evidence="11" type="ORF">PHYPO_G00045950</name>
</gene>
<evidence type="ECO:0000313" key="11">
    <source>
        <dbReference type="EMBL" id="KAB5554074.1"/>
    </source>
</evidence>
<keyword evidence="3 6" id="KW-0863">Zinc-finger</keyword>
<dbReference type="SUPFAM" id="SSF57850">
    <property type="entry name" value="RING/U-box"/>
    <property type="match status" value="1"/>
</dbReference>
<evidence type="ECO:0000256" key="7">
    <source>
        <dbReference type="SAM" id="MobiDB-lite"/>
    </source>
</evidence>
<dbReference type="PROSITE" id="PS50119">
    <property type="entry name" value="ZF_BBOX"/>
    <property type="match status" value="1"/>
</dbReference>
<feature type="domain" description="B box-type" evidence="9">
    <location>
        <begin position="232"/>
        <end position="274"/>
    </location>
</feature>
<reference evidence="11 12" key="1">
    <citation type="submission" date="2019-06" db="EMBL/GenBank/DDBJ databases">
        <title>A chromosome-scale genome assembly of the striped catfish, Pangasianodon hypophthalmus.</title>
        <authorList>
            <person name="Wen M."/>
            <person name="Zahm M."/>
            <person name="Roques C."/>
            <person name="Cabau C."/>
            <person name="Klopp C."/>
            <person name="Donnadieu C."/>
            <person name="Jouanno E."/>
            <person name="Avarre J.-C."/>
            <person name="Campet M."/>
            <person name="Ha T.T.T."/>
            <person name="Dugue R."/>
            <person name="Lampietro C."/>
            <person name="Louis A."/>
            <person name="Herpin A."/>
            <person name="Echchiki A."/>
            <person name="Berthelot C."/>
            <person name="Parey E."/>
            <person name="Roest-Crollius H."/>
            <person name="Braasch I."/>
            <person name="Postlethwait J."/>
            <person name="Bobe J."/>
            <person name="Montfort J."/>
            <person name="Bouchez O."/>
            <person name="Begum T."/>
            <person name="Schartl M."/>
            <person name="Guiguen Y."/>
        </authorList>
    </citation>
    <scope>NUCLEOTIDE SEQUENCE [LARGE SCALE GENOMIC DNA]</scope>
    <source>
        <strain evidence="11 12">Indonesia</strain>
        <tissue evidence="11">Blood</tissue>
    </source>
</reference>
<dbReference type="Gene3D" id="2.60.120.920">
    <property type="match status" value="2"/>
</dbReference>
<dbReference type="GO" id="GO:0045087">
    <property type="term" value="P:innate immune response"/>
    <property type="evidence" value="ECO:0007669"/>
    <property type="project" value="UniProtKB-KW"/>
</dbReference>
<dbReference type="Pfam" id="PF25600">
    <property type="entry name" value="TRIM_CC"/>
    <property type="match status" value="1"/>
</dbReference>
<keyword evidence="5" id="KW-0391">Immunity</keyword>
<dbReference type="PROSITE" id="PS50188">
    <property type="entry name" value="B302_SPRY"/>
    <property type="match status" value="1"/>
</dbReference>
<dbReference type="InterPro" id="IPR003877">
    <property type="entry name" value="SPRY_dom"/>
</dbReference>
<dbReference type="Gene3D" id="4.10.830.40">
    <property type="match status" value="1"/>
</dbReference>
<proteinExistence type="predicted"/>
<dbReference type="InterPro" id="IPR043136">
    <property type="entry name" value="B30.2/SPRY_sf"/>
</dbReference>
<dbReference type="InterPro" id="IPR000315">
    <property type="entry name" value="Znf_B-box"/>
</dbReference>
<dbReference type="Pfam" id="PF13445">
    <property type="entry name" value="zf-RING_UBOX"/>
    <property type="match status" value="1"/>
</dbReference>
<dbReference type="GO" id="GO:0008270">
    <property type="term" value="F:zinc ion binding"/>
    <property type="evidence" value="ECO:0007669"/>
    <property type="project" value="UniProtKB-KW"/>
</dbReference>
<name>A0A5N5MFY0_PANHP</name>
<comment type="caution">
    <text evidence="11">The sequence shown here is derived from an EMBL/GenBank/DDBJ whole genome shotgun (WGS) entry which is preliminary data.</text>
</comment>
<sequence>MNTEHHTDSVQYKHLRYDLLIHPAKKKSFRFSVNEFSGRLNFRFVRNGRGLLRTYREALLTDEDRAACSLHSTVDLSIRKQEMATKPSIIPLLLPVDELLCSICQTLLNDPVTIPCGHNFCKTCISTHWKLAFSSICCPHCRSKFPSKPDLKTNTILCAIKEHVEKVWPVSEDVSIPDEKQINCDICEEGRELSAVKTCVTCLASFCSVHATPHMNSQALAKHCLCTPVTDIKDLLCKKHSKVLEVFCMNHGTAICWQCTAKHRKCNTRSVEEMRTDWKASIEPVATEAQDRQAATGELLETLNTMSEGITDAAEKMTEDVQLCFEALLNTINHAQKRAISFIEAEKLGALQKIEKQKERLDDHMVSISLIKDKIDECLNNDSYFNFLLPLPQLPPEVGQLQDVQLDGQAVERMILDLQQLNSSLESQLSTMLQRREEIREKDLTSDYFRVVSGHSKRRGNLLKYSSRVTFDPVTASALVLLSEDGLTVTVEHSELLTWKDYQVNKEIGFRVLCSKEFSSGQHYWELQPPEDEDSNWAVGVTYKNSHDHYQSLGQDSSSWCVRWQNKGEDKDNDKMANNMEGAKDGEVILPKSLAKEDAVKPKVPNRESKKSKLEEFLKKDKSQEGLLQDENERERNQALVEDVAEGEERVSEITEENKTATQEDKNIPKQSSTGFFASHNQEMNLISQKPPGKIGVLLDCDRGWLSFFLVSDSKVRLCYRFQALFSAPLCPAIWLRDPESTMTISKGLETTLQ</sequence>
<evidence type="ECO:0008006" key="13">
    <source>
        <dbReference type="Google" id="ProtNLM"/>
    </source>
</evidence>
<dbReference type="SUPFAM" id="SSF49899">
    <property type="entry name" value="Concanavalin A-like lectins/glucanases"/>
    <property type="match status" value="2"/>
</dbReference>
<feature type="compositionally biased region" description="Basic and acidic residues" evidence="7">
    <location>
        <begin position="647"/>
        <end position="668"/>
    </location>
</feature>
<dbReference type="SMART" id="SM00336">
    <property type="entry name" value="BBOX"/>
    <property type="match status" value="1"/>
</dbReference>
<evidence type="ECO:0000259" key="10">
    <source>
        <dbReference type="PROSITE" id="PS50188"/>
    </source>
</evidence>
<evidence type="ECO:0000256" key="4">
    <source>
        <dbReference type="ARBA" id="ARBA00022833"/>
    </source>
</evidence>
<organism evidence="11 12">
    <name type="scientific">Pangasianodon hypophthalmus</name>
    <name type="common">Striped catfish</name>
    <name type="synonym">Helicophagus hypophthalmus</name>
    <dbReference type="NCBI Taxonomy" id="310915"/>
    <lineage>
        <taxon>Eukaryota</taxon>
        <taxon>Metazoa</taxon>
        <taxon>Chordata</taxon>
        <taxon>Craniata</taxon>
        <taxon>Vertebrata</taxon>
        <taxon>Euteleostomi</taxon>
        <taxon>Actinopterygii</taxon>
        <taxon>Neopterygii</taxon>
        <taxon>Teleostei</taxon>
        <taxon>Ostariophysi</taxon>
        <taxon>Siluriformes</taxon>
        <taxon>Pangasiidae</taxon>
        <taxon>Pangasianodon</taxon>
    </lineage>
</organism>
<keyword evidence="12" id="KW-1185">Reference proteome</keyword>
<dbReference type="PROSITE" id="PS50089">
    <property type="entry name" value="ZF_RING_2"/>
    <property type="match status" value="1"/>
</dbReference>
<dbReference type="SUPFAM" id="SSF57845">
    <property type="entry name" value="B-box zinc-binding domain"/>
    <property type="match status" value="1"/>
</dbReference>
<dbReference type="SMART" id="SM00184">
    <property type="entry name" value="RING"/>
    <property type="match status" value="1"/>
</dbReference>
<accession>A0A5N5MFY0</accession>
<dbReference type="InterPro" id="IPR001870">
    <property type="entry name" value="B30.2/SPRY"/>
</dbReference>
<feature type="domain" description="B30.2/SPRY" evidence="10">
    <location>
        <begin position="449"/>
        <end position="649"/>
    </location>
</feature>
<feature type="region of interest" description="Disordered" evidence="7">
    <location>
        <begin position="646"/>
        <end position="670"/>
    </location>
</feature>
<dbReference type="Gene3D" id="3.30.160.60">
    <property type="entry name" value="Classic Zinc Finger"/>
    <property type="match status" value="1"/>
</dbReference>
<dbReference type="InterPro" id="IPR027370">
    <property type="entry name" value="Znf-RING_euk"/>
</dbReference>
<protein>
    <recommendedName>
        <fullName evidence="13">RING-type domain-containing protein</fullName>
    </recommendedName>
</protein>
<keyword evidence="1" id="KW-0399">Innate immunity</keyword>
<feature type="region of interest" description="Disordered" evidence="7">
    <location>
        <begin position="593"/>
        <end position="614"/>
    </location>
</feature>
<dbReference type="InterPro" id="IPR013083">
    <property type="entry name" value="Znf_RING/FYVE/PHD"/>
</dbReference>
<feature type="compositionally biased region" description="Basic and acidic residues" evidence="7">
    <location>
        <begin position="594"/>
        <end position="614"/>
    </location>
</feature>
<dbReference type="PROSITE" id="PS00518">
    <property type="entry name" value="ZF_RING_1"/>
    <property type="match status" value="1"/>
</dbReference>
<dbReference type="Proteomes" id="UP000327468">
    <property type="component" value="Chromosome 13"/>
</dbReference>
<dbReference type="InterPro" id="IPR058030">
    <property type="entry name" value="TRIM8/14/16/25/29/45/65_CC"/>
</dbReference>
<evidence type="ECO:0000256" key="3">
    <source>
        <dbReference type="ARBA" id="ARBA00022771"/>
    </source>
</evidence>
<dbReference type="PANTHER" id="PTHR25465">
    <property type="entry name" value="B-BOX DOMAIN CONTAINING"/>
    <property type="match status" value="1"/>
</dbReference>
<dbReference type="PANTHER" id="PTHR25465:SF77">
    <property type="entry name" value="E3 UBIQUITIN_ISG15 LIGASE TRIM25"/>
    <property type="match status" value="1"/>
</dbReference>
<keyword evidence="4" id="KW-0862">Zinc</keyword>
<feature type="domain" description="RING-type" evidence="8">
    <location>
        <begin position="101"/>
        <end position="142"/>
    </location>
</feature>
<dbReference type="AlphaFoldDB" id="A0A5N5MFY0"/>
<evidence type="ECO:0000313" key="12">
    <source>
        <dbReference type="Proteomes" id="UP000327468"/>
    </source>
</evidence>
<evidence type="ECO:0000256" key="6">
    <source>
        <dbReference type="PROSITE-ProRule" id="PRU00024"/>
    </source>
</evidence>
<evidence type="ECO:0000256" key="1">
    <source>
        <dbReference type="ARBA" id="ARBA00022588"/>
    </source>
</evidence>
<dbReference type="SMART" id="SM00449">
    <property type="entry name" value="SPRY"/>
    <property type="match status" value="1"/>
</dbReference>
<evidence type="ECO:0000256" key="2">
    <source>
        <dbReference type="ARBA" id="ARBA00022723"/>
    </source>
</evidence>
<dbReference type="EMBL" id="VFJC01000014">
    <property type="protein sequence ID" value="KAB5554074.1"/>
    <property type="molecule type" value="Genomic_DNA"/>
</dbReference>
<evidence type="ECO:0000259" key="9">
    <source>
        <dbReference type="PROSITE" id="PS50119"/>
    </source>
</evidence>
<evidence type="ECO:0000259" key="8">
    <source>
        <dbReference type="PROSITE" id="PS50089"/>
    </source>
</evidence>
<keyword evidence="2" id="KW-0479">Metal-binding</keyword>
<dbReference type="InterPro" id="IPR001841">
    <property type="entry name" value="Znf_RING"/>
</dbReference>
<dbReference type="InterPro" id="IPR017907">
    <property type="entry name" value="Znf_RING_CS"/>
</dbReference>
<dbReference type="Gene3D" id="3.30.40.10">
    <property type="entry name" value="Zinc/RING finger domain, C3HC4 (zinc finger)"/>
    <property type="match status" value="1"/>
</dbReference>
<evidence type="ECO:0000256" key="5">
    <source>
        <dbReference type="ARBA" id="ARBA00022859"/>
    </source>
</evidence>
<dbReference type="Pfam" id="PF00622">
    <property type="entry name" value="SPRY"/>
    <property type="match status" value="2"/>
</dbReference>
<dbReference type="InterPro" id="IPR051051">
    <property type="entry name" value="E3_ubiq-ligase_TRIM/RNF"/>
</dbReference>